<reference evidence="1 2" key="1">
    <citation type="submission" date="2016-10" db="EMBL/GenBank/DDBJ databases">
        <authorList>
            <person name="Varghese N."/>
            <person name="Submissions S."/>
        </authorList>
    </citation>
    <scope>NUCLEOTIDE SEQUENCE [LARGE SCALE GENOMIC DNA]</scope>
    <source>
        <strain evidence="1 2">CGMCC 1.3527</strain>
    </source>
</reference>
<accession>A0A1G7JQ90</accession>
<dbReference type="Proteomes" id="UP000324020">
    <property type="component" value="Unassembled WGS sequence"/>
</dbReference>
<organism evidence="1 2">
    <name type="scientific">Halorubrum xinjiangense</name>
    <dbReference type="NCBI Taxonomy" id="261291"/>
    <lineage>
        <taxon>Archaea</taxon>
        <taxon>Methanobacteriati</taxon>
        <taxon>Methanobacteriota</taxon>
        <taxon>Stenosarchaea group</taxon>
        <taxon>Halobacteria</taxon>
        <taxon>Halobacteriales</taxon>
        <taxon>Haloferacaceae</taxon>
        <taxon>Halorubrum</taxon>
    </lineage>
</organism>
<gene>
    <name evidence="1" type="ORF">SAMN04488067_10351</name>
</gene>
<evidence type="ECO:0000313" key="1">
    <source>
        <dbReference type="EMBL" id="SDF27117.1"/>
    </source>
</evidence>
<protein>
    <recommendedName>
        <fullName evidence="3">PRC-barrel domain-containing protein</fullName>
    </recommendedName>
</protein>
<dbReference type="AlphaFoldDB" id="A0A1G7JQ90"/>
<name>A0A1G7JQ90_9EURY</name>
<keyword evidence="2" id="KW-1185">Reference proteome</keyword>
<evidence type="ECO:0000313" key="2">
    <source>
        <dbReference type="Proteomes" id="UP000324020"/>
    </source>
</evidence>
<dbReference type="EMBL" id="FNBO01000003">
    <property type="protein sequence ID" value="SDF27117.1"/>
    <property type="molecule type" value="Genomic_DNA"/>
</dbReference>
<sequence>MERTTVTDDDEGKRVVNASGTEIGMVSTVRDGVAHVDPDPGMTDTIRSKLGWGDADQGDYALEATRIDTVTDDEIRLKDEF</sequence>
<proteinExistence type="predicted"/>
<dbReference type="RefSeq" id="WP_149797926.1">
    <property type="nucleotide sequence ID" value="NZ_FNBO01000003.1"/>
</dbReference>
<dbReference type="OrthoDB" id="229248at2157"/>
<evidence type="ECO:0008006" key="3">
    <source>
        <dbReference type="Google" id="ProtNLM"/>
    </source>
</evidence>